<organism evidence="7 8">
    <name type="scientific">Micromonospora globispora</name>
    <dbReference type="NCBI Taxonomy" id="1450148"/>
    <lineage>
        <taxon>Bacteria</taxon>
        <taxon>Bacillati</taxon>
        <taxon>Actinomycetota</taxon>
        <taxon>Actinomycetes</taxon>
        <taxon>Micromonosporales</taxon>
        <taxon>Micromonosporaceae</taxon>
        <taxon>Micromonospora</taxon>
    </lineage>
</organism>
<dbReference type="SUPFAM" id="SSF48498">
    <property type="entry name" value="Tetracyclin repressor-like, C-terminal domain"/>
    <property type="match status" value="1"/>
</dbReference>
<dbReference type="SUPFAM" id="SSF46689">
    <property type="entry name" value="Homeodomain-like"/>
    <property type="match status" value="1"/>
</dbReference>
<dbReference type="InterPro" id="IPR050109">
    <property type="entry name" value="HTH-type_TetR-like_transc_reg"/>
</dbReference>
<keyword evidence="1" id="KW-0805">Transcription regulation</keyword>
<dbReference type="InterPro" id="IPR036271">
    <property type="entry name" value="Tet_transcr_reg_TetR-rel_C_sf"/>
</dbReference>
<dbReference type="InterPro" id="IPR004111">
    <property type="entry name" value="Repressor_TetR_C"/>
</dbReference>
<evidence type="ECO:0000256" key="1">
    <source>
        <dbReference type="ARBA" id="ARBA00023015"/>
    </source>
</evidence>
<feature type="domain" description="HTH tetR-type" evidence="6">
    <location>
        <begin position="61"/>
        <end position="121"/>
    </location>
</feature>
<dbReference type="GO" id="GO:0000976">
    <property type="term" value="F:transcription cis-regulatory region binding"/>
    <property type="evidence" value="ECO:0007669"/>
    <property type="project" value="TreeGrafter"/>
</dbReference>
<dbReference type="Proteomes" id="UP000245683">
    <property type="component" value="Unassembled WGS sequence"/>
</dbReference>
<keyword evidence="8" id="KW-1185">Reference proteome</keyword>
<dbReference type="InterPro" id="IPR001647">
    <property type="entry name" value="HTH_TetR"/>
</dbReference>
<evidence type="ECO:0000313" key="7">
    <source>
        <dbReference type="EMBL" id="PWU50607.1"/>
    </source>
</evidence>
<name>A0A317KCL1_9ACTN</name>
<keyword evidence="2 4" id="KW-0238">DNA-binding</keyword>
<dbReference type="RefSeq" id="WP_109943765.1">
    <property type="nucleotide sequence ID" value="NZ_QGSV01000106.1"/>
</dbReference>
<evidence type="ECO:0000256" key="2">
    <source>
        <dbReference type="ARBA" id="ARBA00023125"/>
    </source>
</evidence>
<accession>A0A317KCL1</accession>
<evidence type="ECO:0000256" key="3">
    <source>
        <dbReference type="ARBA" id="ARBA00023163"/>
    </source>
</evidence>
<dbReference type="Pfam" id="PF00440">
    <property type="entry name" value="TetR_N"/>
    <property type="match status" value="1"/>
</dbReference>
<keyword evidence="3" id="KW-0804">Transcription</keyword>
<reference evidence="8" key="1">
    <citation type="submission" date="2018-05" db="EMBL/GenBank/DDBJ databases">
        <title>Micromonospora globispora sp. nov. and Micromonospora rugosa sp. nov., isolated from marine sediment.</title>
        <authorList>
            <person name="Carro L."/>
            <person name="Aysel V."/>
            <person name="Cetin D."/>
            <person name="Igual J.M."/>
            <person name="Klenk H.-P."/>
            <person name="Trujillo M.E."/>
            <person name="Sahin N."/>
        </authorList>
    </citation>
    <scope>NUCLEOTIDE SEQUENCE [LARGE SCALE GENOMIC DNA]</scope>
    <source>
        <strain evidence="8">S2904</strain>
    </source>
</reference>
<dbReference type="GO" id="GO:0045892">
    <property type="term" value="P:negative regulation of DNA-templated transcription"/>
    <property type="evidence" value="ECO:0007669"/>
    <property type="project" value="InterPro"/>
</dbReference>
<gene>
    <name evidence="7" type="ORF">DLJ46_06575</name>
</gene>
<evidence type="ECO:0000259" key="6">
    <source>
        <dbReference type="PROSITE" id="PS50977"/>
    </source>
</evidence>
<feature type="region of interest" description="Disordered" evidence="5">
    <location>
        <begin position="1"/>
        <end position="60"/>
    </location>
</feature>
<evidence type="ECO:0000256" key="5">
    <source>
        <dbReference type="SAM" id="MobiDB-lite"/>
    </source>
</evidence>
<dbReference type="EMBL" id="QGSV01000106">
    <property type="protein sequence ID" value="PWU50607.1"/>
    <property type="molecule type" value="Genomic_DNA"/>
</dbReference>
<comment type="caution">
    <text evidence="7">The sequence shown here is derived from an EMBL/GenBank/DDBJ whole genome shotgun (WGS) entry which is preliminary data.</text>
</comment>
<feature type="compositionally biased region" description="Low complexity" evidence="5">
    <location>
        <begin position="38"/>
        <end position="54"/>
    </location>
</feature>
<dbReference type="Pfam" id="PF02909">
    <property type="entry name" value="TetR_C_1"/>
    <property type="match status" value="1"/>
</dbReference>
<evidence type="ECO:0000313" key="8">
    <source>
        <dbReference type="Proteomes" id="UP000245683"/>
    </source>
</evidence>
<proteinExistence type="predicted"/>
<dbReference type="InterPro" id="IPR009057">
    <property type="entry name" value="Homeodomain-like_sf"/>
</dbReference>
<dbReference type="PANTHER" id="PTHR30055:SF151">
    <property type="entry name" value="TRANSCRIPTIONAL REGULATORY PROTEIN"/>
    <property type="match status" value="1"/>
</dbReference>
<dbReference type="Gene3D" id="1.10.10.60">
    <property type="entry name" value="Homeodomain-like"/>
    <property type="match status" value="1"/>
</dbReference>
<sequence>MKSLPPWPGMGRERRCDLLTPAGPRRGGRSPMAKQAKTEPGTSPEPTSGPTRSSGARRRATLSREVILNAAMRLADSEGTSVLTLTRLGRALGADPTALYRHFRNKDELLLAMGDQLMADAVAGIEPGTSWLDTLRSAAWSMRRAYLARPALGAQSAARFTGGAAEMRLVDTITAELTKAGLEPDAAARHCRAFAEVVLGHIGITAALLSLSPEQQELDVAIGLRVYGTRHLGKQSPGLPQVATALEDENEVFRTVLETYLEGLRATVSAARGH</sequence>
<evidence type="ECO:0000256" key="4">
    <source>
        <dbReference type="PROSITE-ProRule" id="PRU00335"/>
    </source>
</evidence>
<dbReference type="AlphaFoldDB" id="A0A317KCL1"/>
<dbReference type="OrthoDB" id="3519192at2"/>
<dbReference type="PANTHER" id="PTHR30055">
    <property type="entry name" value="HTH-TYPE TRANSCRIPTIONAL REGULATOR RUTR"/>
    <property type="match status" value="1"/>
</dbReference>
<dbReference type="Gene3D" id="1.10.357.10">
    <property type="entry name" value="Tetracycline Repressor, domain 2"/>
    <property type="match status" value="1"/>
</dbReference>
<dbReference type="PRINTS" id="PR00455">
    <property type="entry name" value="HTHTETR"/>
</dbReference>
<dbReference type="PROSITE" id="PS50977">
    <property type="entry name" value="HTH_TETR_2"/>
    <property type="match status" value="1"/>
</dbReference>
<protein>
    <submittedName>
        <fullName evidence="7">TetR family transcriptional regulator</fullName>
    </submittedName>
</protein>
<dbReference type="GO" id="GO:0003700">
    <property type="term" value="F:DNA-binding transcription factor activity"/>
    <property type="evidence" value="ECO:0007669"/>
    <property type="project" value="TreeGrafter"/>
</dbReference>
<feature type="DNA-binding region" description="H-T-H motif" evidence="4">
    <location>
        <begin position="84"/>
        <end position="103"/>
    </location>
</feature>